<dbReference type="Proteomes" id="UP000823886">
    <property type="component" value="Unassembled WGS sequence"/>
</dbReference>
<evidence type="ECO:0000313" key="2">
    <source>
        <dbReference type="Proteomes" id="UP000823886"/>
    </source>
</evidence>
<dbReference type="AlphaFoldDB" id="A0A9D2PNK0"/>
<gene>
    <name evidence="1" type="ORF">H9753_04915</name>
</gene>
<name>A0A9D2PNK0_9FIRM</name>
<reference evidence="1" key="1">
    <citation type="journal article" date="2021" name="PeerJ">
        <title>Extensive microbial diversity within the chicken gut microbiome revealed by metagenomics and culture.</title>
        <authorList>
            <person name="Gilroy R."/>
            <person name="Ravi A."/>
            <person name="Getino M."/>
            <person name="Pursley I."/>
            <person name="Horton D.L."/>
            <person name="Alikhan N.F."/>
            <person name="Baker D."/>
            <person name="Gharbi K."/>
            <person name="Hall N."/>
            <person name="Watson M."/>
            <person name="Adriaenssens E.M."/>
            <person name="Foster-Nyarko E."/>
            <person name="Jarju S."/>
            <person name="Secka A."/>
            <person name="Antonio M."/>
            <person name="Oren A."/>
            <person name="Chaudhuri R.R."/>
            <person name="La Ragione R."/>
            <person name="Hildebrand F."/>
            <person name="Pallen M.J."/>
        </authorList>
    </citation>
    <scope>NUCLEOTIDE SEQUENCE</scope>
    <source>
        <strain evidence="1">ChiBcec2-3848</strain>
    </source>
</reference>
<proteinExistence type="predicted"/>
<evidence type="ECO:0000313" key="1">
    <source>
        <dbReference type="EMBL" id="HJC62942.1"/>
    </source>
</evidence>
<sequence length="273" mass="30376">MAFPGERTVNYGKEECSLWQKGSLTAESAVVLPVFFLAVVCLVSMLDLYRTEILLQSALSEAAKELGMYAYCVEDDRDSPVGAVTQAVCIAYGTKKVREELQDADLIGIDPKDMLLLESDYEEEMVSLKAVFFYQCPIPFFRSFPVKIQVLGQARAWTGYHGKKYGKGAAEEIVYVTDWESVYHTSRDCTHIQLKIQAVSSLDAQERTNEYGNPYQPCGKCCSGGKVNGTVYITTSGDCYHSSRTCQGLTRHVHAVKKSETETMRICTRCKGG</sequence>
<dbReference type="EMBL" id="DWVZ01000061">
    <property type="protein sequence ID" value="HJC62942.1"/>
    <property type="molecule type" value="Genomic_DNA"/>
</dbReference>
<accession>A0A9D2PNK0</accession>
<protein>
    <submittedName>
        <fullName evidence="1">Pilus assembly protein</fullName>
    </submittedName>
</protein>
<reference evidence="1" key="2">
    <citation type="submission" date="2021-04" db="EMBL/GenBank/DDBJ databases">
        <authorList>
            <person name="Gilroy R."/>
        </authorList>
    </citation>
    <scope>NUCLEOTIDE SEQUENCE</scope>
    <source>
        <strain evidence="1">ChiBcec2-3848</strain>
    </source>
</reference>
<comment type="caution">
    <text evidence="1">The sequence shown here is derived from an EMBL/GenBank/DDBJ whole genome shotgun (WGS) entry which is preliminary data.</text>
</comment>
<organism evidence="1 2">
    <name type="scientific">Candidatus Blautia merdavium</name>
    <dbReference type="NCBI Taxonomy" id="2838494"/>
    <lineage>
        <taxon>Bacteria</taxon>
        <taxon>Bacillati</taxon>
        <taxon>Bacillota</taxon>
        <taxon>Clostridia</taxon>
        <taxon>Lachnospirales</taxon>
        <taxon>Lachnospiraceae</taxon>
        <taxon>Blautia</taxon>
    </lineage>
</organism>